<evidence type="ECO:0000313" key="7">
    <source>
        <dbReference type="EMBL" id="TDR48390.1"/>
    </source>
</evidence>
<keyword evidence="5" id="KW-0732">Signal</keyword>
<dbReference type="PROSITE" id="PS50887">
    <property type="entry name" value="GGDEF"/>
    <property type="match status" value="1"/>
</dbReference>
<keyword evidence="4" id="KW-0812">Transmembrane</keyword>
<feature type="transmembrane region" description="Helical" evidence="4">
    <location>
        <begin position="733"/>
        <end position="751"/>
    </location>
</feature>
<sequence length="945" mass="102724">MGLRLTRWLVLAVLWLCAVPAIAATPAMTRFRPDLDVFPQYFSVARSADGLLYVGGIGAVLRFDGVRWEAFALPRPGAVRALWRDRRGRLWYGASDSFGWIERTDDGGERFVDVAGAFADPVGAQGFDDIWDVLERDDGMYFRALRWLFQVDADGRRVQVWHAPDRFGGIAEHAGELIVNWRGEGLKRRVGDHFERLPGGAEFAQQPAFNLISLGEQGLLVHDQTPRLVLLKDGRLHPVLAGDEVAHFHDAQALDARHAAFGSDDGVLRIVDIADGSLLRVRTGNGFQNSLQRDRDGAVLIVDDTGVVRLPWPVAWRQYSQEDGINGAVHDVQLVQGELRVQSAAGEAVAPWDESGARGAFSLQRSSRGEAWALFVDGATRILAGTYGLRHLDGSGAAVGPDDLYPRRIERSPFDPGRVWIGAESGFALLQKGTSGWQLAARHTDLRARVMSLVETAPGELWLGSEDHGLLRARIAADPAQPPQLQRFDGQLGVAASDEVIVSRLEGALYASARSGLFRWNGQRFVAAQADGLAALLPAGEAVRLRDGAHGEAWAWSFRVVYKRDAARRWRRVDAVDLSRGAVDTLYPLPDGDVIVGSAGRLLHYDAAAASTTESLPALRLAAVRLQPRQGAAASLPLQQPAQLDYGAGSLLFRLGMIDLARTLPPQFQVRVAGLDANWSDWSPRAEFSYAQIPPGEYRFEARARLADGQLFDAPAFAVHIAPRWYQRGSVQALAGLLLLALLGFAASYTLRARIRRLDARNRSLHALVRAHTAELETANTQLRDLAERDGLTQVANRRRFDSLLAAALSASVQTGRPVAVLLIDVDHFKAYNDSHGHLAGDEVLKSVAAALSRGVRENTVVARYGGEEFALVVPQCDPAAALELGRRLCALVAEACAGVTVSIGVAATVPAATDALDLLLARADAALYRAKRNGRNRVEAFEAA</sequence>
<gene>
    <name evidence="7" type="ORF">DFR29_1018</name>
</gene>
<dbReference type="GO" id="GO:0005886">
    <property type="term" value="C:plasma membrane"/>
    <property type="evidence" value="ECO:0007669"/>
    <property type="project" value="TreeGrafter"/>
</dbReference>
<dbReference type="SUPFAM" id="SSF50952">
    <property type="entry name" value="Soluble quinoprotein glucose dehydrogenase"/>
    <property type="match status" value="1"/>
</dbReference>
<dbReference type="Gene3D" id="2.60.40.10">
    <property type="entry name" value="Immunoglobulins"/>
    <property type="match status" value="1"/>
</dbReference>
<dbReference type="GO" id="GO:0043709">
    <property type="term" value="P:cell adhesion involved in single-species biofilm formation"/>
    <property type="evidence" value="ECO:0007669"/>
    <property type="project" value="TreeGrafter"/>
</dbReference>
<dbReference type="SUPFAM" id="SSF50969">
    <property type="entry name" value="YVTN repeat-like/Quinoprotein amine dehydrogenase"/>
    <property type="match status" value="1"/>
</dbReference>
<dbReference type="GO" id="GO:1902201">
    <property type="term" value="P:negative regulation of bacterial-type flagellum-dependent cell motility"/>
    <property type="evidence" value="ECO:0007669"/>
    <property type="project" value="TreeGrafter"/>
</dbReference>
<dbReference type="InterPro" id="IPR043128">
    <property type="entry name" value="Rev_trsase/Diguanyl_cyclase"/>
</dbReference>
<organism evidence="7 8">
    <name type="scientific">Tahibacter aquaticus</name>
    <dbReference type="NCBI Taxonomy" id="520092"/>
    <lineage>
        <taxon>Bacteria</taxon>
        <taxon>Pseudomonadati</taxon>
        <taxon>Pseudomonadota</taxon>
        <taxon>Gammaproteobacteria</taxon>
        <taxon>Lysobacterales</taxon>
        <taxon>Rhodanobacteraceae</taxon>
        <taxon>Tahibacter</taxon>
    </lineage>
</organism>
<evidence type="ECO:0000256" key="1">
    <source>
        <dbReference type="ARBA" id="ARBA00001946"/>
    </source>
</evidence>
<dbReference type="PANTHER" id="PTHR45138">
    <property type="entry name" value="REGULATORY COMPONENTS OF SENSORY TRANSDUCTION SYSTEM"/>
    <property type="match status" value="1"/>
</dbReference>
<dbReference type="InterPro" id="IPR013783">
    <property type="entry name" value="Ig-like_fold"/>
</dbReference>
<evidence type="ECO:0000313" key="8">
    <source>
        <dbReference type="Proteomes" id="UP000295293"/>
    </source>
</evidence>
<feature type="signal peptide" evidence="5">
    <location>
        <begin position="1"/>
        <end position="23"/>
    </location>
</feature>
<feature type="domain" description="GGDEF" evidence="6">
    <location>
        <begin position="817"/>
        <end position="944"/>
    </location>
</feature>
<dbReference type="NCBIfam" id="TIGR00254">
    <property type="entry name" value="GGDEF"/>
    <property type="match status" value="1"/>
</dbReference>
<protein>
    <recommendedName>
        <fullName evidence="2">diguanylate cyclase</fullName>
        <ecNumber evidence="2">2.7.7.65</ecNumber>
    </recommendedName>
</protein>
<dbReference type="SMART" id="SM00267">
    <property type="entry name" value="GGDEF"/>
    <property type="match status" value="1"/>
</dbReference>
<dbReference type="RefSeq" id="WP_133816521.1">
    <property type="nucleotide sequence ID" value="NZ_SNZH01000001.1"/>
</dbReference>
<dbReference type="CDD" id="cd01949">
    <property type="entry name" value="GGDEF"/>
    <property type="match status" value="1"/>
</dbReference>
<keyword evidence="4" id="KW-1133">Transmembrane helix</keyword>
<evidence type="ECO:0000256" key="3">
    <source>
        <dbReference type="ARBA" id="ARBA00034247"/>
    </source>
</evidence>
<evidence type="ECO:0000256" key="4">
    <source>
        <dbReference type="SAM" id="Phobius"/>
    </source>
</evidence>
<proteinExistence type="predicted"/>
<dbReference type="GO" id="GO:0052621">
    <property type="term" value="F:diguanylate cyclase activity"/>
    <property type="evidence" value="ECO:0007669"/>
    <property type="project" value="UniProtKB-EC"/>
</dbReference>
<accession>A0A4R6Z917</accession>
<keyword evidence="8" id="KW-1185">Reference proteome</keyword>
<dbReference type="Gene3D" id="3.30.70.270">
    <property type="match status" value="1"/>
</dbReference>
<keyword evidence="4" id="KW-0472">Membrane</keyword>
<comment type="catalytic activity">
    <reaction evidence="3">
        <text>2 GTP = 3',3'-c-di-GMP + 2 diphosphate</text>
        <dbReference type="Rhea" id="RHEA:24898"/>
        <dbReference type="ChEBI" id="CHEBI:33019"/>
        <dbReference type="ChEBI" id="CHEBI:37565"/>
        <dbReference type="ChEBI" id="CHEBI:58805"/>
        <dbReference type="EC" id="2.7.7.65"/>
    </reaction>
</comment>
<evidence type="ECO:0000256" key="2">
    <source>
        <dbReference type="ARBA" id="ARBA00012528"/>
    </source>
</evidence>
<dbReference type="Proteomes" id="UP000295293">
    <property type="component" value="Unassembled WGS sequence"/>
</dbReference>
<dbReference type="Pfam" id="PF00990">
    <property type="entry name" value="GGDEF"/>
    <property type="match status" value="1"/>
</dbReference>
<dbReference type="AlphaFoldDB" id="A0A4R6Z917"/>
<dbReference type="InterPro" id="IPR011041">
    <property type="entry name" value="Quinoprot_gluc/sorb_DH_b-prop"/>
</dbReference>
<reference evidence="7 8" key="1">
    <citation type="submission" date="2019-03" db="EMBL/GenBank/DDBJ databases">
        <title>Genomic Encyclopedia of Type Strains, Phase IV (KMG-IV): sequencing the most valuable type-strain genomes for metagenomic binning, comparative biology and taxonomic classification.</title>
        <authorList>
            <person name="Goeker M."/>
        </authorList>
    </citation>
    <scope>NUCLEOTIDE SEQUENCE [LARGE SCALE GENOMIC DNA]</scope>
    <source>
        <strain evidence="7 8">DSM 21667</strain>
    </source>
</reference>
<dbReference type="InterPro" id="IPR029787">
    <property type="entry name" value="Nucleotide_cyclase"/>
</dbReference>
<feature type="chain" id="PRO_5020675407" description="diguanylate cyclase" evidence="5">
    <location>
        <begin position="24"/>
        <end position="945"/>
    </location>
</feature>
<dbReference type="EMBL" id="SNZH01000001">
    <property type="protein sequence ID" value="TDR48390.1"/>
    <property type="molecule type" value="Genomic_DNA"/>
</dbReference>
<dbReference type="PANTHER" id="PTHR45138:SF9">
    <property type="entry name" value="DIGUANYLATE CYCLASE DGCM-RELATED"/>
    <property type="match status" value="1"/>
</dbReference>
<dbReference type="InterPro" id="IPR011044">
    <property type="entry name" value="Quino_amine_DH_bsu"/>
</dbReference>
<evidence type="ECO:0000259" key="6">
    <source>
        <dbReference type="PROSITE" id="PS50887"/>
    </source>
</evidence>
<dbReference type="FunFam" id="3.30.70.270:FF:000001">
    <property type="entry name" value="Diguanylate cyclase domain protein"/>
    <property type="match status" value="1"/>
</dbReference>
<comment type="caution">
    <text evidence="7">The sequence shown here is derived from an EMBL/GenBank/DDBJ whole genome shotgun (WGS) entry which is preliminary data.</text>
</comment>
<dbReference type="OrthoDB" id="176203at2"/>
<comment type="cofactor">
    <cofactor evidence="1">
        <name>Mg(2+)</name>
        <dbReference type="ChEBI" id="CHEBI:18420"/>
    </cofactor>
</comment>
<dbReference type="InterPro" id="IPR000160">
    <property type="entry name" value="GGDEF_dom"/>
</dbReference>
<evidence type="ECO:0000256" key="5">
    <source>
        <dbReference type="SAM" id="SignalP"/>
    </source>
</evidence>
<dbReference type="SUPFAM" id="SSF55073">
    <property type="entry name" value="Nucleotide cyclase"/>
    <property type="match status" value="1"/>
</dbReference>
<dbReference type="InterPro" id="IPR050469">
    <property type="entry name" value="Diguanylate_Cyclase"/>
</dbReference>
<name>A0A4R6Z917_9GAMM</name>
<dbReference type="EC" id="2.7.7.65" evidence="2"/>